<comment type="caution">
    <text evidence="1">The sequence shown here is derived from an EMBL/GenBank/DDBJ whole genome shotgun (WGS) entry which is preliminary data.</text>
</comment>
<accession>A0A0R2HLT2</accession>
<dbReference type="Proteomes" id="UP000051841">
    <property type="component" value="Unassembled WGS sequence"/>
</dbReference>
<reference evidence="1 2" key="1">
    <citation type="journal article" date="2015" name="Genome Announc.">
        <title>Expanding the biotechnology potential of lactobacilli through comparative genomics of 213 strains and associated genera.</title>
        <authorList>
            <person name="Sun Z."/>
            <person name="Harris H.M."/>
            <person name="McCann A."/>
            <person name="Guo C."/>
            <person name="Argimon S."/>
            <person name="Zhang W."/>
            <person name="Yang X."/>
            <person name="Jeffery I.B."/>
            <person name="Cooney J.C."/>
            <person name="Kagawa T.F."/>
            <person name="Liu W."/>
            <person name="Song Y."/>
            <person name="Salvetti E."/>
            <person name="Wrobel A."/>
            <person name="Rasinkangas P."/>
            <person name="Parkhill J."/>
            <person name="Rea M.C."/>
            <person name="O'Sullivan O."/>
            <person name="Ritari J."/>
            <person name="Douillard F.P."/>
            <person name="Paul Ross R."/>
            <person name="Yang R."/>
            <person name="Briner A.E."/>
            <person name="Felis G.E."/>
            <person name="de Vos W.M."/>
            <person name="Barrangou R."/>
            <person name="Klaenhammer T.R."/>
            <person name="Caufield P.W."/>
            <person name="Cui Y."/>
            <person name="Zhang H."/>
            <person name="O'Toole P.W."/>
        </authorList>
    </citation>
    <scope>NUCLEOTIDE SEQUENCE [LARGE SCALE GENOMIC DNA]</scope>
    <source>
        <strain evidence="1 2">DSM 20405</strain>
    </source>
</reference>
<protein>
    <recommendedName>
        <fullName evidence="3">DUF349 domain-containing protein</fullName>
    </recommendedName>
</protein>
<name>A0A0R2HLT2_9FIRM</name>
<evidence type="ECO:0000313" key="2">
    <source>
        <dbReference type="Proteomes" id="UP000051841"/>
    </source>
</evidence>
<dbReference type="PATRIC" id="fig|1410657.5.peg.838"/>
<dbReference type="Pfam" id="PF03993">
    <property type="entry name" value="DUF349"/>
    <property type="match status" value="3"/>
</dbReference>
<evidence type="ECO:0000313" key="1">
    <source>
        <dbReference type="EMBL" id="KRN51333.1"/>
    </source>
</evidence>
<proteinExistence type="predicted"/>
<sequence>MKRTKNIETFRDTEAIVEKNNDELTGLEKVQVRYGARNAFNQPISPDEAEHGTWLALHEGDYYHVFYWKRAPYEGGEVEIDDRDDFTSSVKTKQKLIQEAKDYSITEEWGKGVNGFKELMAKWKEVKYWHLAIEDEFWKAFQEAQATFFERLRAHHDDNKKIKSALIQKAEEVSSSDDFSQATAQLNALLEEWKQAGSAGNELDNKLWKEFRKYFDIFYKRKEEHWNALQPAIEEAKRKKEELIALAQEKKDSTEWKQTGNFYYDLMEQWKQAGYAGKDNDDLWARFNDARQTFYKNRQTYFDQLDAKHKQNASEKKKLIDEAKRLAHGLDYSREVTQRMRDLQSEWKKIGSCGREKENALWKEFREQMDFYFDHLREFSSYEG</sequence>
<dbReference type="RefSeq" id="WP_051654351.1">
    <property type="nucleotide sequence ID" value="NZ_JNKN01000005.1"/>
</dbReference>
<gene>
    <name evidence="1" type="ORF">IV49_GL000804</name>
</gene>
<dbReference type="EMBL" id="JQBL01000002">
    <property type="protein sequence ID" value="KRN51333.1"/>
    <property type="molecule type" value="Genomic_DNA"/>
</dbReference>
<organism evidence="1 2">
    <name type="scientific">Kandleria vitulina DSM 20405</name>
    <dbReference type="NCBI Taxonomy" id="1410657"/>
    <lineage>
        <taxon>Bacteria</taxon>
        <taxon>Bacillati</taxon>
        <taxon>Bacillota</taxon>
        <taxon>Erysipelotrichia</taxon>
        <taxon>Erysipelotrichales</taxon>
        <taxon>Coprobacillaceae</taxon>
        <taxon>Kandleria</taxon>
    </lineage>
</organism>
<evidence type="ECO:0008006" key="3">
    <source>
        <dbReference type="Google" id="ProtNLM"/>
    </source>
</evidence>
<dbReference type="AlphaFoldDB" id="A0A0R2HLT2"/>
<dbReference type="InterPro" id="IPR007139">
    <property type="entry name" value="DUF349"/>
</dbReference>
<keyword evidence="2" id="KW-1185">Reference proteome</keyword>